<comment type="caution">
    <text evidence="1">The sequence shown here is derived from an EMBL/GenBank/DDBJ whole genome shotgun (WGS) entry which is preliminary data.</text>
</comment>
<evidence type="ECO:0000313" key="1">
    <source>
        <dbReference type="EMBL" id="MCI49366.1"/>
    </source>
</evidence>
<feature type="non-terminal residue" evidence="1">
    <location>
        <position position="46"/>
    </location>
</feature>
<organism evidence="1 2">
    <name type="scientific">Trifolium medium</name>
    <dbReference type="NCBI Taxonomy" id="97028"/>
    <lineage>
        <taxon>Eukaryota</taxon>
        <taxon>Viridiplantae</taxon>
        <taxon>Streptophyta</taxon>
        <taxon>Embryophyta</taxon>
        <taxon>Tracheophyta</taxon>
        <taxon>Spermatophyta</taxon>
        <taxon>Magnoliopsida</taxon>
        <taxon>eudicotyledons</taxon>
        <taxon>Gunneridae</taxon>
        <taxon>Pentapetalae</taxon>
        <taxon>rosids</taxon>
        <taxon>fabids</taxon>
        <taxon>Fabales</taxon>
        <taxon>Fabaceae</taxon>
        <taxon>Papilionoideae</taxon>
        <taxon>50 kb inversion clade</taxon>
        <taxon>NPAAA clade</taxon>
        <taxon>Hologalegina</taxon>
        <taxon>IRL clade</taxon>
        <taxon>Trifolieae</taxon>
        <taxon>Trifolium</taxon>
    </lineage>
</organism>
<name>A0A392SNA5_9FABA</name>
<reference evidence="1 2" key="1">
    <citation type="journal article" date="2018" name="Front. Plant Sci.">
        <title>Red Clover (Trifolium pratense) and Zigzag Clover (T. medium) - A Picture of Genomic Similarities and Differences.</title>
        <authorList>
            <person name="Dluhosova J."/>
            <person name="Istvanek J."/>
            <person name="Nedelnik J."/>
            <person name="Repkova J."/>
        </authorList>
    </citation>
    <scope>NUCLEOTIDE SEQUENCE [LARGE SCALE GENOMIC DNA]</scope>
    <source>
        <strain evidence="2">cv. 10/8</strain>
        <tissue evidence="1">Leaf</tissue>
    </source>
</reference>
<accession>A0A392SNA5</accession>
<sequence length="46" mass="5443">MGDDKVFVRSSVGDDAMAIVNSAKEFFKLIFSNWMRWENDLQPYQR</sequence>
<protein>
    <submittedName>
        <fullName evidence="1">Uncharacterized protein</fullName>
    </submittedName>
</protein>
<evidence type="ECO:0000313" key="2">
    <source>
        <dbReference type="Proteomes" id="UP000265520"/>
    </source>
</evidence>
<dbReference type="AlphaFoldDB" id="A0A392SNA5"/>
<keyword evidence="2" id="KW-1185">Reference proteome</keyword>
<dbReference type="EMBL" id="LXQA010400068">
    <property type="protein sequence ID" value="MCI49366.1"/>
    <property type="molecule type" value="Genomic_DNA"/>
</dbReference>
<dbReference type="Proteomes" id="UP000265520">
    <property type="component" value="Unassembled WGS sequence"/>
</dbReference>
<proteinExistence type="predicted"/>